<dbReference type="InterPro" id="IPR006913">
    <property type="entry name" value="CENP-V/GFA"/>
</dbReference>
<protein>
    <recommendedName>
        <fullName evidence="1">CENP-V/GFA domain-containing protein</fullName>
    </recommendedName>
</protein>
<dbReference type="PROSITE" id="PS51891">
    <property type="entry name" value="CENP_V_GFA"/>
    <property type="match status" value="1"/>
</dbReference>
<reference evidence="2 3" key="1">
    <citation type="submission" date="2021-05" db="EMBL/GenBank/DDBJ databases">
        <title>Culturable bacteria isolated from Daya Bay.</title>
        <authorList>
            <person name="Zheng W."/>
            <person name="Yu S."/>
            <person name="Huang Y."/>
        </authorList>
    </citation>
    <scope>NUCLEOTIDE SEQUENCE [LARGE SCALE GENOMIC DNA]</scope>
    <source>
        <strain evidence="2 3">DP4N28-5</strain>
    </source>
</reference>
<proteinExistence type="predicted"/>
<evidence type="ECO:0000313" key="3">
    <source>
        <dbReference type="Proteomes" id="UP000756530"/>
    </source>
</evidence>
<feature type="domain" description="CENP-V/GFA" evidence="1">
    <location>
        <begin position="2"/>
        <end position="132"/>
    </location>
</feature>
<accession>A0ABS6T5G9</accession>
<sequence>MTVASCTCGTVRIDVTGNPIMTVECGCTSCQTAGQAFGDTLTEYGTTPYTMVRKDRVTLLAGGETLVAKRLTPDSATRRVVAGCCGVPMFLDFRHGHWLSFYTDRLPEADRRSLDLRTMTGDLPNRNALPNDAPNPKKHTAGFMIKLLGAWVAMGFRNPKIDWVKEG</sequence>
<name>A0ABS6T5G9_9RHOB</name>
<gene>
    <name evidence="2" type="ORF">KJP28_16035</name>
</gene>
<evidence type="ECO:0000259" key="1">
    <source>
        <dbReference type="PROSITE" id="PS51891"/>
    </source>
</evidence>
<dbReference type="Pfam" id="PF04828">
    <property type="entry name" value="GFA"/>
    <property type="match status" value="1"/>
</dbReference>
<dbReference type="Proteomes" id="UP000756530">
    <property type="component" value="Unassembled WGS sequence"/>
</dbReference>
<keyword evidence="3" id="KW-1185">Reference proteome</keyword>
<organism evidence="2 3">
    <name type="scientific">Maritimibacter dapengensis</name>
    <dbReference type="NCBI Taxonomy" id="2836868"/>
    <lineage>
        <taxon>Bacteria</taxon>
        <taxon>Pseudomonadati</taxon>
        <taxon>Pseudomonadota</taxon>
        <taxon>Alphaproteobacteria</taxon>
        <taxon>Rhodobacterales</taxon>
        <taxon>Roseobacteraceae</taxon>
        <taxon>Maritimibacter</taxon>
    </lineage>
</organism>
<dbReference type="EMBL" id="JAHUZE010000004">
    <property type="protein sequence ID" value="MBV7380435.1"/>
    <property type="molecule type" value="Genomic_DNA"/>
</dbReference>
<comment type="caution">
    <text evidence="2">The sequence shown here is derived from an EMBL/GenBank/DDBJ whole genome shotgun (WGS) entry which is preliminary data.</text>
</comment>
<dbReference type="RefSeq" id="WP_218393642.1">
    <property type="nucleotide sequence ID" value="NZ_JAHUZE010000004.1"/>
</dbReference>
<evidence type="ECO:0000313" key="2">
    <source>
        <dbReference type="EMBL" id="MBV7380435.1"/>
    </source>
</evidence>